<feature type="domain" description="DUF3786" evidence="1">
    <location>
        <begin position="26"/>
        <end position="197"/>
    </location>
</feature>
<reference evidence="2" key="1">
    <citation type="journal article" date="2014" name="Front. Microbiol.">
        <title>High frequency of phylogenetically diverse reductive dehalogenase-homologous genes in deep subseafloor sedimentary metagenomes.</title>
        <authorList>
            <person name="Kawai M."/>
            <person name="Futagami T."/>
            <person name="Toyoda A."/>
            <person name="Takaki Y."/>
            <person name="Nishi S."/>
            <person name="Hori S."/>
            <person name="Arai W."/>
            <person name="Tsubouchi T."/>
            <person name="Morono Y."/>
            <person name="Uchiyama I."/>
            <person name="Ito T."/>
            <person name="Fujiyama A."/>
            <person name="Inagaki F."/>
            <person name="Takami H."/>
        </authorList>
    </citation>
    <scope>NUCLEOTIDE SEQUENCE</scope>
    <source>
        <strain evidence="2">Expedition CK06-06</strain>
    </source>
</reference>
<dbReference type="InterPro" id="IPR024264">
    <property type="entry name" value="DUF3786"/>
</dbReference>
<organism evidence="2">
    <name type="scientific">marine sediment metagenome</name>
    <dbReference type="NCBI Taxonomy" id="412755"/>
    <lineage>
        <taxon>unclassified sequences</taxon>
        <taxon>metagenomes</taxon>
        <taxon>ecological metagenomes</taxon>
    </lineage>
</organism>
<accession>X1GHJ1</accession>
<evidence type="ECO:0000313" key="2">
    <source>
        <dbReference type="EMBL" id="GAH41069.1"/>
    </source>
</evidence>
<protein>
    <recommendedName>
        <fullName evidence="1">DUF3786 domain-containing protein</fullName>
    </recommendedName>
</protein>
<comment type="caution">
    <text evidence="2">The sequence shown here is derived from an EMBL/GenBank/DDBJ whole genome shotgun (WGS) entry which is preliminary data.</text>
</comment>
<gene>
    <name evidence="2" type="ORF">S03H2_11285</name>
</gene>
<sequence>MANIKWRKSLHPMINEAREELTLVSPQELARRGGLTFQAGRLELPLLEKVYSIRWPELVLTAPDGEACPEELQILLLDYLKNGDGTPPTGRWMGFRELPDGGFYSRAFQGYSGDQLVRDLAGNIEAFRRATKRLGGEPLDMGDASYTFRALPQLPMAVVWWAGDDEFPAKASVLFDEMSSHYLPTNGLAILGRILYRK</sequence>
<dbReference type="Pfam" id="PF12654">
    <property type="entry name" value="DUF3786"/>
    <property type="match status" value="1"/>
</dbReference>
<proteinExistence type="predicted"/>
<feature type="non-terminal residue" evidence="2">
    <location>
        <position position="198"/>
    </location>
</feature>
<dbReference type="AlphaFoldDB" id="X1GHJ1"/>
<evidence type="ECO:0000259" key="1">
    <source>
        <dbReference type="Pfam" id="PF12654"/>
    </source>
</evidence>
<dbReference type="EMBL" id="BARU01005767">
    <property type="protein sequence ID" value="GAH41069.1"/>
    <property type="molecule type" value="Genomic_DNA"/>
</dbReference>
<name>X1GHJ1_9ZZZZ</name>